<dbReference type="Proteomes" id="UP000054408">
    <property type="component" value="Unassembled WGS sequence"/>
</dbReference>
<name>A0A0L0DQ27_THETB</name>
<dbReference type="EMBL" id="GL349486">
    <property type="protein sequence ID" value="KNC54111.1"/>
    <property type="molecule type" value="Genomic_DNA"/>
</dbReference>
<sequence>MENVSNFLAAAENVFGLAPHQLFLPMDIVNTTSTPDPSLSCASDAAAVSVGFDDQTPATDSVASVDDSVTPVGNQNGASDDDFLADELAAVAAAISSNPALEVEPASEPEPEPEPEPAPEPELAPEPKSAQSENAARPAPMSQHAAVARAAGHAQRRKDTESEIDRELVKMQVAMSELMAMAAEDGAQKAGERAERCTGCGERIYNMGVSVVIDDARYHKALDCLPTKPKSPLLDELPRERSRLSMVLDDALTIPLAALSLDDALSDAMSAGGDDDKGKGSETAGAVPAAGESAPPSALLAPDAMSRTRSRLSMVLHDTLLADDGSSGPNPVITELAEAIGSGIADLASEAVAESESDPEPESEPQPDVEPESARPQQATLAIPAVTRLRSRSKARSRLSLVLDDALAVPTFSESEFDISEFDSLALSSDSDVDNYDVESLGGDTPSLRPRKHTLGAPTSTATADAAAVLRDWEALDKAIQAREKLNKVRAGLTAMASLYAPNTPERLAVVEQLKACRASLALQSECIDRLGPVDSPRYDSLRSA</sequence>
<feature type="compositionally biased region" description="Low complexity" evidence="1">
    <location>
        <begin position="143"/>
        <end position="153"/>
    </location>
</feature>
<evidence type="ECO:0000313" key="2">
    <source>
        <dbReference type="EMBL" id="KNC54111.1"/>
    </source>
</evidence>
<reference evidence="2 3" key="1">
    <citation type="submission" date="2010-05" db="EMBL/GenBank/DDBJ databases">
        <title>The Genome Sequence of Thecamonas trahens ATCC 50062.</title>
        <authorList>
            <consortium name="The Broad Institute Genome Sequencing Platform"/>
            <person name="Russ C."/>
            <person name="Cuomo C."/>
            <person name="Shea T."/>
            <person name="Young S.K."/>
            <person name="Zeng Q."/>
            <person name="Koehrsen M."/>
            <person name="Haas B."/>
            <person name="Borodovsky M."/>
            <person name="Guigo R."/>
            <person name="Alvarado L."/>
            <person name="Berlin A."/>
            <person name="Bochicchio J."/>
            <person name="Borenstein D."/>
            <person name="Chapman S."/>
            <person name="Chen Z."/>
            <person name="Freedman E."/>
            <person name="Gellesch M."/>
            <person name="Goldberg J."/>
            <person name="Griggs A."/>
            <person name="Gujja S."/>
            <person name="Heilman E."/>
            <person name="Heiman D."/>
            <person name="Hepburn T."/>
            <person name="Howarth C."/>
            <person name="Jen D."/>
            <person name="Larson L."/>
            <person name="Mehta T."/>
            <person name="Park D."/>
            <person name="Pearson M."/>
            <person name="Roberts A."/>
            <person name="Saif S."/>
            <person name="Shenoy N."/>
            <person name="Sisk P."/>
            <person name="Stolte C."/>
            <person name="Sykes S."/>
            <person name="Thomson T."/>
            <person name="Walk T."/>
            <person name="White J."/>
            <person name="Yandava C."/>
            <person name="Burger G."/>
            <person name="Gray M.W."/>
            <person name="Holland P.W.H."/>
            <person name="King N."/>
            <person name="Lang F.B.F."/>
            <person name="Roger A.J."/>
            <person name="Ruiz-Trillo I."/>
            <person name="Lander E."/>
            <person name="Nusbaum C."/>
        </authorList>
    </citation>
    <scope>NUCLEOTIDE SEQUENCE [LARGE SCALE GENOMIC DNA]</scope>
    <source>
        <strain evidence="2 3">ATCC 50062</strain>
    </source>
</reference>
<dbReference type="AlphaFoldDB" id="A0A0L0DQ27"/>
<feature type="compositionally biased region" description="Low complexity" evidence="1">
    <location>
        <begin position="284"/>
        <end position="300"/>
    </location>
</feature>
<feature type="region of interest" description="Disordered" evidence="1">
    <location>
        <begin position="99"/>
        <end position="164"/>
    </location>
</feature>
<feature type="compositionally biased region" description="Acidic residues" evidence="1">
    <location>
        <begin position="353"/>
        <end position="371"/>
    </location>
</feature>
<keyword evidence="3" id="KW-1185">Reference proteome</keyword>
<dbReference type="GeneID" id="25568245"/>
<evidence type="ECO:0000313" key="3">
    <source>
        <dbReference type="Proteomes" id="UP000054408"/>
    </source>
</evidence>
<protein>
    <submittedName>
        <fullName evidence="2">Uncharacterized protein</fullName>
    </submittedName>
</protein>
<dbReference type="RefSeq" id="XP_013753934.1">
    <property type="nucleotide sequence ID" value="XM_013898480.1"/>
</dbReference>
<gene>
    <name evidence="2" type="ORF">AMSG_09885</name>
</gene>
<evidence type="ECO:0000256" key="1">
    <source>
        <dbReference type="SAM" id="MobiDB-lite"/>
    </source>
</evidence>
<accession>A0A0L0DQ27</accession>
<feature type="region of interest" description="Disordered" evidence="1">
    <location>
        <begin position="269"/>
        <end position="300"/>
    </location>
</feature>
<organism evidence="2 3">
    <name type="scientific">Thecamonas trahens ATCC 50062</name>
    <dbReference type="NCBI Taxonomy" id="461836"/>
    <lineage>
        <taxon>Eukaryota</taxon>
        <taxon>Apusozoa</taxon>
        <taxon>Apusomonadida</taxon>
        <taxon>Apusomonadidae</taxon>
        <taxon>Thecamonas</taxon>
    </lineage>
</organism>
<proteinExistence type="predicted"/>
<feature type="region of interest" description="Disordered" evidence="1">
    <location>
        <begin position="349"/>
        <end position="382"/>
    </location>
</feature>
<feature type="region of interest" description="Disordered" evidence="1">
    <location>
        <begin position="57"/>
        <end position="80"/>
    </location>
</feature>
<feature type="compositionally biased region" description="Acidic residues" evidence="1">
    <location>
        <begin position="105"/>
        <end position="119"/>
    </location>
</feature>